<proteinExistence type="predicted"/>
<evidence type="ECO:0000313" key="1">
    <source>
        <dbReference type="EMBL" id="KAK5631291.1"/>
    </source>
</evidence>
<name>A0AAN7URA7_9PEZI</name>
<dbReference type="EMBL" id="JAWHQM010000019">
    <property type="protein sequence ID" value="KAK5631291.1"/>
    <property type="molecule type" value="Genomic_DNA"/>
</dbReference>
<keyword evidence="2" id="KW-1185">Reference proteome</keyword>
<sequence>MFQARSRSLSWIGPKRGFASLSPKYGSLCLNAISDLMSSLWQLHMQLVISSIEWRELDVLHLPVCNGMKHLSRAATARAQNMPLSARYLAFPKAMFALGRARP</sequence>
<organism evidence="1 2">
    <name type="scientific">Xylaria bambusicola</name>
    <dbReference type="NCBI Taxonomy" id="326684"/>
    <lineage>
        <taxon>Eukaryota</taxon>
        <taxon>Fungi</taxon>
        <taxon>Dikarya</taxon>
        <taxon>Ascomycota</taxon>
        <taxon>Pezizomycotina</taxon>
        <taxon>Sordariomycetes</taxon>
        <taxon>Xylariomycetidae</taxon>
        <taxon>Xylariales</taxon>
        <taxon>Xylariaceae</taxon>
        <taxon>Xylaria</taxon>
    </lineage>
</organism>
<dbReference type="AlphaFoldDB" id="A0AAN7URA7"/>
<dbReference type="Proteomes" id="UP001305414">
    <property type="component" value="Unassembled WGS sequence"/>
</dbReference>
<gene>
    <name evidence="1" type="ORF">RRF57_007005</name>
</gene>
<accession>A0AAN7URA7</accession>
<evidence type="ECO:0000313" key="2">
    <source>
        <dbReference type="Proteomes" id="UP001305414"/>
    </source>
</evidence>
<reference evidence="1 2" key="1">
    <citation type="submission" date="2023-10" db="EMBL/GenBank/DDBJ databases">
        <title>Draft genome sequence of Xylaria bambusicola isolate GMP-LS, the root and basal stem rot pathogen of sugarcane in Indonesia.</title>
        <authorList>
            <person name="Selvaraj P."/>
            <person name="Muralishankar V."/>
            <person name="Muruganantham S."/>
            <person name="Sp S."/>
            <person name="Haryani S."/>
            <person name="Lau K.J.X."/>
            <person name="Naqvi N.I."/>
        </authorList>
    </citation>
    <scope>NUCLEOTIDE SEQUENCE [LARGE SCALE GENOMIC DNA]</scope>
    <source>
        <strain evidence="1">GMP-LS</strain>
    </source>
</reference>
<comment type="caution">
    <text evidence="1">The sequence shown here is derived from an EMBL/GenBank/DDBJ whole genome shotgun (WGS) entry which is preliminary data.</text>
</comment>
<protein>
    <submittedName>
        <fullName evidence="1">Uncharacterized protein</fullName>
    </submittedName>
</protein>